<dbReference type="NCBIfam" id="TIGR03715">
    <property type="entry name" value="KxYKxGKxW"/>
    <property type="match status" value="1"/>
</dbReference>
<reference evidence="4" key="1">
    <citation type="journal article" date="2019" name="Int. J. Syst. Evol. Microbiol.">
        <title>The Global Catalogue of Microorganisms (GCM) 10K type strain sequencing project: providing services to taxonomists for standard genome sequencing and annotation.</title>
        <authorList>
            <consortium name="The Broad Institute Genomics Platform"/>
            <consortium name="The Broad Institute Genome Sequencing Center for Infectious Disease"/>
            <person name="Wu L."/>
            <person name="Ma J."/>
        </authorList>
    </citation>
    <scope>NUCLEOTIDE SEQUENCE [LARGE SCALE GENOMIC DNA]</scope>
    <source>
        <strain evidence="4">CCM 8907</strain>
    </source>
</reference>
<proteinExistence type="predicted"/>
<keyword evidence="4" id="KW-1185">Reference proteome</keyword>
<evidence type="ECO:0000256" key="1">
    <source>
        <dbReference type="ARBA" id="ARBA00022729"/>
    </source>
</evidence>
<accession>A0ABW1TQP0</accession>
<dbReference type="Proteomes" id="UP001596191">
    <property type="component" value="Unassembled WGS sequence"/>
</dbReference>
<feature type="compositionally biased region" description="Low complexity" evidence="2">
    <location>
        <begin position="51"/>
        <end position="62"/>
    </location>
</feature>
<evidence type="ECO:0000313" key="4">
    <source>
        <dbReference type="Proteomes" id="UP001596191"/>
    </source>
</evidence>
<sequence length="386" mass="40368">MRMQTRGNLPSTTKIHFKLYKAGKLWLVAGLTSIAMIAGLGFTTAQAATDDASSQDPSAAPSGQVTGSGDDKSSTGQNTNGIDNGVNKSTGDGSSSDDLPAATDKSNTGNQSGPEDASSKSQESGNDGSSQGLLGAASATQSDTQEPATYADHITPTAFSLGDVPSTPTAKTGADSDGNVVTGTAISNVPVLGDFYVNVTGGGYIPYDAKAMVGLVPYDAENFTTFPQDVFGFYVILPETITADVRDVQTGADNYVAALRANIDPNTGNPYVDITTLKVYRLKDTDDGRQVYYFKPNEGATFTAKQPNMTGYSRQIHMYTKVSTGKSENASTEPTTITFNNPDGKNGSLPIHDVLFMGIGDQTYNVGSDDYIGYNAVDAFGSNAED</sequence>
<dbReference type="EMBL" id="JBHSSJ010000008">
    <property type="protein sequence ID" value="MFC6275299.1"/>
    <property type="molecule type" value="Genomic_DNA"/>
</dbReference>
<protein>
    <submittedName>
        <fullName evidence="3">KxYKxGKxW signal peptide domain-containing protein</fullName>
    </submittedName>
</protein>
<feature type="compositionally biased region" description="Polar residues" evidence="2">
    <location>
        <begin position="104"/>
        <end position="147"/>
    </location>
</feature>
<dbReference type="InterPro" id="IPR022263">
    <property type="entry name" value="KxYKxGKxW"/>
</dbReference>
<keyword evidence="1" id="KW-0732">Signal</keyword>
<comment type="caution">
    <text evidence="3">The sequence shown here is derived from an EMBL/GenBank/DDBJ whole genome shotgun (WGS) entry which is preliminary data.</text>
</comment>
<evidence type="ECO:0000256" key="2">
    <source>
        <dbReference type="SAM" id="MobiDB-lite"/>
    </source>
</evidence>
<dbReference type="RefSeq" id="WP_125641664.1">
    <property type="nucleotide sequence ID" value="NZ_JBHSSJ010000008.1"/>
</dbReference>
<organism evidence="3 4">
    <name type="scientific">Levilactobacillus tangyuanensis</name>
    <dbReference type="NCBI Taxonomy" id="2486021"/>
    <lineage>
        <taxon>Bacteria</taxon>
        <taxon>Bacillati</taxon>
        <taxon>Bacillota</taxon>
        <taxon>Bacilli</taxon>
        <taxon>Lactobacillales</taxon>
        <taxon>Lactobacillaceae</taxon>
        <taxon>Levilactobacillus</taxon>
    </lineage>
</organism>
<name>A0ABW1TQP0_9LACO</name>
<evidence type="ECO:0000313" key="3">
    <source>
        <dbReference type="EMBL" id="MFC6275299.1"/>
    </source>
</evidence>
<gene>
    <name evidence="3" type="ORF">ACFQET_07200</name>
</gene>
<dbReference type="Pfam" id="PF19258">
    <property type="entry name" value="KxYKxGKxW_sig"/>
    <property type="match status" value="1"/>
</dbReference>
<feature type="region of interest" description="Disordered" evidence="2">
    <location>
        <begin position="51"/>
        <end position="147"/>
    </location>
</feature>
<feature type="compositionally biased region" description="Polar residues" evidence="2">
    <location>
        <begin position="74"/>
        <end position="97"/>
    </location>
</feature>